<dbReference type="InterPro" id="IPR041372">
    <property type="entry name" value="Cas3_C"/>
</dbReference>
<dbReference type="InterPro" id="IPR014001">
    <property type="entry name" value="Helicase_ATP-bd"/>
</dbReference>
<dbReference type="STRING" id="1120975.SAMN02746064_00921"/>
<dbReference type="GO" id="GO:0046872">
    <property type="term" value="F:metal ion binding"/>
    <property type="evidence" value="ECO:0007669"/>
    <property type="project" value="UniProtKB-KW"/>
</dbReference>
<evidence type="ECO:0000313" key="12">
    <source>
        <dbReference type="EMBL" id="SHE65848.1"/>
    </source>
</evidence>
<dbReference type="Pfam" id="PF18019">
    <property type="entry name" value="Cas3_HD"/>
    <property type="match status" value="1"/>
</dbReference>
<dbReference type="NCBIfam" id="TIGR01587">
    <property type="entry name" value="cas3_core"/>
    <property type="match status" value="1"/>
</dbReference>
<keyword evidence="5" id="KW-0547">Nucleotide-binding</keyword>
<dbReference type="GO" id="GO:0003724">
    <property type="term" value="F:RNA helicase activity"/>
    <property type="evidence" value="ECO:0007669"/>
    <property type="project" value="TreeGrafter"/>
</dbReference>
<keyword evidence="12" id="KW-0255">Endonuclease</keyword>
<dbReference type="SUPFAM" id="SSF52540">
    <property type="entry name" value="P-loop containing nucleoside triphosphate hydrolases"/>
    <property type="match status" value="1"/>
</dbReference>
<accession>A0A1M4VAL1</accession>
<dbReference type="GO" id="GO:0004519">
    <property type="term" value="F:endonuclease activity"/>
    <property type="evidence" value="ECO:0007669"/>
    <property type="project" value="UniProtKB-KW"/>
</dbReference>
<keyword evidence="7 12" id="KW-0347">Helicase</keyword>
<evidence type="ECO:0000256" key="2">
    <source>
        <dbReference type="ARBA" id="ARBA00009046"/>
    </source>
</evidence>
<dbReference type="Gene3D" id="3.40.50.300">
    <property type="entry name" value="P-loop containing nucleotide triphosphate hydrolases"/>
    <property type="match status" value="2"/>
</dbReference>
<dbReference type="OrthoDB" id="9810236at2"/>
<dbReference type="SMART" id="SM00487">
    <property type="entry name" value="DEXDc"/>
    <property type="match status" value="1"/>
</dbReference>
<dbReference type="Pfam" id="PF22590">
    <property type="entry name" value="Cas3-like_C_2"/>
    <property type="match status" value="1"/>
</dbReference>
<keyword evidence="6" id="KW-0378">Hydrolase</keyword>
<keyword evidence="9" id="KW-0051">Antiviral defense</keyword>
<dbReference type="InterPro" id="IPR054712">
    <property type="entry name" value="Cas3-like_dom"/>
</dbReference>
<protein>
    <submittedName>
        <fullName evidence="12">CRISPR-associated endonuclease/helicase Cas3</fullName>
    </submittedName>
</protein>
<dbReference type="GO" id="GO:0005524">
    <property type="term" value="F:ATP binding"/>
    <property type="evidence" value="ECO:0007669"/>
    <property type="project" value="UniProtKB-KW"/>
</dbReference>
<dbReference type="NCBIfam" id="TIGR01596">
    <property type="entry name" value="cas3_HD"/>
    <property type="match status" value="1"/>
</dbReference>
<dbReference type="Gene3D" id="1.10.3210.30">
    <property type="match status" value="1"/>
</dbReference>
<comment type="similarity">
    <text evidence="2">In the central section; belongs to the CRISPR-associated helicase Cas3 family.</text>
</comment>
<name>A0A1M4VAL1_9FIRM</name>
<evidence type="ECO:0000256" key="8">
    <source>
        <dbReference type="ARBA" id="ARBA00022840"/>
    </source>
</evidence>
<dbReference type="AlphaFoldDB" id="A0A1M4VAL1"/>
<proteinExistence type="inferred from homology"/>
<evidence type="ECO:0000259" key="10">
    <source>
        <dbReference type="PROSITE" id="PS51192"/>
    </source>
</evidence>
<dbReference type="Pfam" id="PF18395">
    <property type="entry name" value="Cas3_C"/>
    <property type="match status" value="1"/>
</dbReference>
<dbReference type="CDD" id="cd17930">
    <property type="entry name" value="DEXHc_cas3"/>
    <property type="match status" value="1"/>
</dbReference>
<evidence type="ECO:0000259" key="11">
    <source>
        <dbReference type="PROSITE" id="PS51643"/>
    </source>
</evidence>
<dbReference type="RefSeq" id="WP_159432065.1">
    <property type="nucleotide sequence ID" value="NZ_FQTU01000005.1"/>
</dbReference>
<evidence type="ECO:0000256" key="1">
    <source>
        <dbReference type="ARBA" id="ARBA00006847"/>
    </source>
</evidence>
<dbReference type="PROSITE" id="PS51192">
    <property type="entry name" value="HELICASE_ATP_BIND_1"/>
    <property type="match status" value="1"/>
</dbReference>
<dbReference type="GO" id="GO:0016787">
    <property type="term" value="F:hydrolase activity"/>
    <property type="evidence" value="ECO:0007669"/>
    <property type="project" value="UniProtKB-KW"/>
</dbReference>
<dbReference type="GO" id="GO:0051607">
    <property type="term" value="P:defense response to virus"/>
    <property type="evidence" value="ECO:0007669"/>
    <property type="project" value="UniProtKB-KW"/>
</dbReference>
<feature type="domain" description="HD Cas3-type" evidence="11">
    <location>
        <begin position="17"/>
        <end position="221"/>
    </location>
</feature>
<dbReference type="EMBL" id="FQTU01000005">
    <property type="protein sequence ID" value="SHE65848.1"/>
    <property type="molecule type" value="Genomic_DNA"/>
</dbReference>
<dbReference type="Proteomes" id="UP000184251">
    <property type="component" value="Unassembled WGS sequence"/>
</dbReference>
<sequence length="917" mass="105231">MISEMARSLWAKKSKDQELMWLPLVYHMKDAAMMAKKIWNLWIPEGVIEVINDGIADKSEAEKLFVFLSAVHDLGKATPVFQAKSNLLHSELESFIFNQIYDSGLPIKPSAYFKRAIKTPHALATYKLLEQFGCNTSISSVAGSHHGKPPENEILINSGVGIYAENFHLGKEGYRQWTNVQQELIEYSLELAGFSSIKELPSPQMSAQVLLSGLIIMVDWIVSNEKYFPLIRIDELDDYNARSRIEYAWDTLLLTDPWRVGSKWIQTDFFQQRFDFMPNELQATVLNESKKIESPGIMIIEAPMGVGKTEAALVAAEIFASKSKRKGVFFALPTQSTSDGIFPRILKWVEKLDCDDFQSLRLMHGKAEFNELYQKIRENENDSSSVFVHEWYEGRKKNMLDDFAVGTIDQLLLAALKQKHVMLRHLGLANKVVIIDECHAYDAYMCQYLSRALNWLGAYRVPVIVLSATLTTDKRREVIDAYLNKASYKKNQSDPLNRGNIKDSSLPEWSTSFNYPIITYTEGNNVSQIDVGIDQKSKTVQVDYLSDNDLFKKLNDLISDGGCAGIIVNTVSRAQKIAKLLSEKFDDNIVKLYHSRFLAPDRAEKERLIISELGKPSKEKVRPYKRIIVGTQVLEQSLDIDFDVLITDISPMDLILQRIGRLHRHSRERPEKLKVARCFLTGIIDGKFEEGTEKVYGEYLLLRTRDCIPSKILLPDDISQLVQKTYAKEGSFLEKSNYTKAFSDYKKRIQDKIQRANSYRIDRPWVDGDMKSWLQTYVGEKSGEAAVRDGDESIEVLVVQKDSSGRIRYLPWIENGRELPKYEVLDKYSAQVLARCRIRLPSVLCAPWNIDKTIEELELLAQNEFLEWLYSPWLSGELFLVLDSRLVAKIGEYFLFYSQTYGLYYEKEERLNEGKRI</sequence>
<evidence type="ECO:0000256" key="6">
    <source>
        <dbReference type="ARBA" id="ARBA00022801"/>
    </source>
</evidence>
<reference evidence="12 13" key="1">
    <citation type="submission" date="2016-11" db="EMBL/GenBank/DDBJ databases">
        <authorList>
            <person name="Jaros S."/>
            <person name="Januszkiewicz K."/>
            <person name="Wedrychowicz H."/>
        </authorList>
    </citation>
    <scope>NUCLEOTIDE SEQUENCE [LARGE SCALE GENOMIC DNA]</scope>
    <source>
        <strain evidence="12 13">DSM 14828</strain>
    </source>
</reference>
<feature type="domain" description="Helicase ATP-binding" evidence="10">
    <location>
        <begin position="289"/>
        <end position="488"/>
    </location>
</feature>
<dbReference type="GO" id="GO:0003723">
    <property type="term" value="F:RNA binding"/>
    <property type="evidence" value="ECO:0007669"/>
    <property type="project" value="TreeGrafter"/>
</dbReference>
<dbReference type="InterPro" id="IPR050547">
    <property type="entry name" value="DEAD_box_RNA_helicases"/>
</dbReference>
<evidence type="ECO:0000256" key="3">
    <source>
        <dbReference type="ARBA" id="ARBA00022722"/>
    </source>
</evidence>
<gene>
    <name evidence="12" type="ORF">SAMN02746064_00921</name>
</gene>
<evidence type="ECO:0000256" key="7">
    <source>
        <dbReference type="ARBA" id="ARBA00022806"/>
    </source>
</evidence>
<dbReference type="SMART" id="SM00490">
    <property type="entry name" value="HELICc"/>
    <property type="match status" value="1"/>
</dbReference>
<evidence type="ECO:0000256" key="4">
    <source>
        <dbReference type="ARBA" id="ARBA00022723"/>
    </source>
</evidence>
<dbReference type="PANTHER" id="PTHR47963:SF9">
    <property type="entry name" value="CRISPR-ASSOCIATED ENDONUCLEASE_HELICASE CAS3"/>
    <property type="match status" value="1"/>
</dbReference>
<dbReference type="PROSITE" id="PS51643">
    <property type="entry name" value="HD_CAS3"/>
    <property type="match status" value="1"/>
</dbReference>
<dbReference type="InterPro" id="IPR006474">
    <property type="entry name" value="Helicase_Cas3_CRISPR-ass_core"/>
</dbReference>
<evidence type="ECO:0000256" key="9">
    <source>
        <dbReference type="ARBA" id="ARBA00023118"/>
    </source>
</evidence>
<keyword evidence="13" id="KW-1185">Reference proteome</keyword>
<dbReference type="Pfam" id="PF00270">
    <property type="entry name" value="DEAD"/>
    <property type="match status" value="1"/>
</dbReference>
<comment type="similarity">
    <text evidence="1">In the N-terminal section; belongs to the CRISPR-associated nuclease Cas3-HD family.</text>
</comment>
<evidence type="ECO:0000256" key="5">
    <source>
        <dbReference type="ARBA" id="ARBA00022741"/>
    </source>
</evidence>
<evidence type="ECO:0000313" key="13">
    <source>
        <dbReference type="Proteomes" id="UP000184251"/>
    </source>
</evidence>
<dbReference type="PANTHER" id="PTHR47963">
    <property type="entry name" value="DEAD-BOX ATP-DEPENDENT RNA HELICASE 47, MITOCHONDRIAL"/>
    <property type="match status" value="1"/>
</dbReference>
<keyword evidence="3" id="KW-0540">Nuclease</keyword>
<dbReference type="InterPro" id="IPR006483">
    <property type="entry name" value="CRISPR-assoc_Cas3_HD"/>
</dbReference>
<dbReference type="InterPro" id="IPR038257">
    <property type="entry name" value="CRISPR-assoc_Cas3_HD_sf"/>
</dbReference>
<dbReference type="InterPro" id="IPR027417">
    <property type="entry name" value="P-loop_NTPase"/>
</dbReference>
<keyword evidence="4" id="KW-0479">Metal-binding</keyword>
<dbReference type="CDD" id="cd09641">
    <property type="entry name" value="Cas3''_I"/>
    <property type="match status" value="1"/>
</dbReference>
<dbReference type="InterPro" id="IPR011545">
    <property type="entry name" value="DEAD/DEAH_box_helicase_dom"/>
</dbReference>
<keyword evidence="8" id="KW-0067">ATP-binding</keyword>
<organism evidence="12 13">
    <name type="scientific">Alkalibacter saccharofermentans DSM 14828</name>
    <dbReference type="NCBI Taxonomy" id="1120975"/>
    <lineage>
        <taxon>Bacteria</taxon>
        <taxon>Bacillati</taxon>
        <taxon>Bacillota</taxon>
        <taxon>Clostridia</taxon>
        <taxon>Eubacteriales</taxon>
        <taxon>Eubacteriaceae</taxon>
        <taxon>Alkalibacter</taxon>
    </lineage>
</organism>
<dbReference type="InterPro" id="IPR001650">
    <property type="entry name" value="Helicase_C-like"/>
</dbReference>